<dbReference type="AlphaFoldDB" id="H5TZE4"/>
<evidence type="ECO:0000256" key="1">
    <source>
        <dbReference type="SAM" id="MobiDB-lite"/>
    </source>
</evidence>
<dbReference type="Proteomes" id="UP000005845">
    <property type="component" value="Unassembled WGS sequence"/>
</dbReference>
<proteinExistence type="predicted"/>
<gene>
    <name evidence="2" type="ORF">GOSPT_052_00060</name>
</gene>
<keyword evidence="3" id="KW-1185">Reference proteome</keyword>
<name>H5TZE4_9ACTN</name>
<evidence type="ECO:0000313" key="3">
    <source>
        <dbReference type="Proteomes" id="UP000005845"/>
    </source>
</evidence>
<sequence>MRSDRTGDDGVGDQPIERGLHAFGEQPRRQEVRTERDALRSGSAESSNRVAQHDVAGAQLRREHHVDRTVQACRQLDGAASNHMRGGGIRRTDRSHDDAVAGLRARLVESIRECIGQSVRPDDLCGRHACPTMLGHQGREVDFTVVAGREK</sequence>
<dbReference type="EMBL" id="BAFC01000052">
    <property type="protein sequence ID" value="GAB38852.1"/>
    <property type="molecule type" value="Genomic_DNA"/>
</dbReference>
<feature type="region of interest" description="Disordered" evidence="1">
    <location>
        <begin position="1"/>
        <end position="66"/>
    </location>
</feature>
<evidence type="ECO:0000313" key="2">
    <source>
        <dbReference type="EMBL" id="GAB38852.1"/>
    </source>
</evidence>
<comment type="caution">
    <text evidence="2">The sequence shown here is derived from an EMBL/GenBank/DDBJ whole genome shotgun (WGS) entry which is preliminary data.</text>
</comment>
<reference evidence="2 3" key="1">
    <citation type="submission" date="2012-02" db="EMBL/GenBank/DDBJ databases">
        <title>Whole genome shotgun sequence of Gordonia sputi NBRC 100414.</title>
        <authorList>
            <person name="Yoshida I."/>
            <person name="Hosoyama A."/>
            <person name="Tsuchikane K."/>
            <person name="Katsumata H."/>
            <person name="Yamazaki S."/>
            <person name="Fujita N."/>
        </authorList>
    </citation>
    <scope>NUCLEOTIDE SEQUENCE [LARGE SCALE GENOMIC DNA]</scope>
    <source>
        <strain evidence="2 3">NBRC 100414</strain>
    </source>
</reference>
<feature type="compositionally biased region" description="Basic and acidic residues" evidence="1">
    <location>
        <begin position="15"/>
        <end position="39"/>
    </location>
</feature>
<organism evidence="2 3">
    <name type="scientific">Gordonia sputi NBRC 100414</name>
    <dbReference type="NCBI Taxonomy" id="1089453"/>
    <lineage>
        <taxon>Bacteria</taxon>
        <taxon>Bacillati</taxon>
        <taxon>Actinomycetota</taxon>
        <taxon>Actinomycetes</taxon>
        <taxon>Mycobacteriales</taxon>
        <taxon>Gordoniaceae</taxon>
        <taxon>Gordonia</taxon>
    </lineage>
</organism>
<accession>H5TZE4</accession>
<protein>
    <submittedName>
        <fullName evidence="2">Uncharacterized protein</fullName>
    </submittedName>
</protein>